<keyword evidence="1" id="KW-1133">Transmembrane helix</keyword>
<keyword evidence="1" id="KW-0472">Membrane</keyword>
<dbReference type="OrthoDB" id="894278at2"/>
<feature type="transmembrane region" description="Helical" evidence="1">
    <location>
        <begin position="14"/>
        <end position="31"/>
    </location>
</feature>
<reference evidence="3" key="1">
    <citation type="submission" date="2018-11" db="EMBL/GenBank/DDBJ databases">
        <title>Chitinophaga lutea sp.nov., isolate from arsenic contaminated soil.</title>
        <authorList>
            <person name="Zong Y."/>
        </authorList>
    </citation>
    <scope>NUCLEOTIDE SEQUENCE [LARGE SCALE GENOMIC DNA]</scope>
    <source>
        <strain evidence="3">YLT18</strain>
    </source>
</reference>
<feature type="transmembrane region" description="Helical" evidence="1">
    <location>
        <begin position="89"/>
        <end position="108"/>
    </location>
</feature>
<dbReference type="RefSeq" id="WP_120519398.1">
    <property type="nucleotide sequence ID" value="NZ_QXZY01000019.1"/>
</dbReference>
<keyword evidence="1" id="KW-0812">Transmembrane</keyword>
<keyword evidence="3" id="KW-1185">Reference proteome</keyword>
<evidence type="ECO:0000313" key="3">
    <source>
        <dbReference type="Proteomes" id="UP000279089"/>
    </source>
</evidence>
<organism evidence="2 3">
    <name type="scientific">Chitinophaga barathri</name>
    <dbReference type="NCBI Taxonomy" id="1647451"/>
    <lineage>
        <taxon>Bacteria</taxon>
        <taxon>Pseudomonadati</taxon>
        <taxon>Bacteroidota</taxon>
        <taxon>Chitinophagia</taxon>
        <taxon>Chitinophagales</taxon>
        <taxon>Chitinophagaceae</taxon>
        <taxon>Chitinophaga</taxon>
    </lineage>
</organism>
<sequence>MKPKYLLPHVYKKIGWFIAIPFLTYAIYSYILGDIFTLPYSADSLENKIPLFGTIMLIGLFAGLLLVSFSKEKTEDEYISRLRLESLQLAVIINYILLIIAALALYGLDFLSVMTYNMFTVLLIFIIRFNFLLYRNKTAYEKQH</sequence>
<feature type="transmembrane region" description="Helical" evidence="1">
    <location>
        <begin position="114"/>
        <end position="134"/>
    </location>
</feature>
<protein>
    <submittedName>
        <fullName evidence="2">Uncharacterized protein</fullName>
    </submittedName>
</protein>
<evidence type="ECO:0000256" key="1">
    <source>
        <dbReference type="SAM" id="Phobius"/>
    </source>
</evidence>
<dbReference type="AlphaFoldDB" id="A0A3N4M4K4"/>
<gene>
    <name evidence="2" type="ORF">EG028_27320</name>
</gene>
<proteinExistence type="predicted"/>
<comment type="caution">
    <text evidence="2">The sequence shown here is derived from an EMBL/GenBank/DDBJ whole genome shotgun (WGS) entry which is preliminary data.</text>
</comment>
<accession>A0A3N4M4K4</accession>
<dbReference type="Proteomes" id="UP000279089">
    <property type="component" value="Unassembled WGS sequence"/>
</dbReference>
<feature type="transmembrane region" description="Helical" evidence="1">
    <location>
        <begin position="51"/>
        <end position="69"/>
    </location>
</feature>
<evidence type="ECO:0000313" key="2">
    <source>
        <dbReference type="EMBL" id="RPD38022.1"/>
    </source>
</evidence>
<dbReference type="EMBL" id="RMBX01000020">
    <property type="protein sequence ID" value="RPD38022.1"/>
    <property type="molecule type" value="Genomic_DNA"/>
</dbReference>
<name>A0A3N4M4K4_9BACT</name>